<dbReference type="NCBIfam" id="NF003877">
    <property type="entry name" value="PRK05427.1"/>
    <property type="match status" value="1"/>
</dbReference>
<dbReference type="InterPro" id="IPR038763">
    <property type="entry name" value="DHH_sf"/>
</dbReference>
<dbReference type="Proteomes" id="UP000198397">
    <property type="component" value="Unassembled WGS sequence"/>
</dbReference>
<dbReference type="SUPFAM" id="SSF64182">
    <property type="entry name" value="DHH phosphoesterases"/>
    <property type="match status" value="1"/>
</dbReference>
<dbReference type="Gene3D" id="3.90.1640.10">
    <property type="entry name" value="inorganic pyrophosphatase (n-terminal core)"/>
    <property type="match status" value="1"/>
</dbReference>
<feature type="domain" description="DHHA2" evidence="8">
    <location>
        <begin position="180"/>
        <end position="306"/>
    </location>
</feature>
<dbReference type="RefSeq" id="WP_089385452.1">
    <property type="nucleotide sequence ID" value="NZ_FZNQ01000015.1"/>
</dbReference>
<keyword evidence="3" id="KW-0479">Metal-binding</keyword>
<dbReference type="GO" id="GO:0046872">
    <property type="term" value="F:metal ion binding"/>
    <property type="evidence" value="ECO:0007669"/>
    <property type="project" value="UniProtKB-KW"/>
</dbReference>
<dbReference type="GO" id="GO:0004427">
    <property type="term" value="F:inorganic diphosphate phosphatase activity"/>
    <property type="evidence" value="ECO:0007669"/>
    <property type="project" value="UniProtKB-EC"/>
</dbReference>
<evidence type="ECO:0000256" key="6">
    <source>
        <dbReference type="ARBA" id="ARBA00032535"/>
    </source>
</evidence>
<keyword evidence="4" id="KW-0378">Hydrolase</keyword>
<dbReference type="AlphaFoldDB" id="A0A238XBQ6"/>
<organism evidence="9 10">
    <name type="scientific">Halorubrum vacuolatum</name>
    <name type="common">Natronobacterium vacuolatum</name>
    <dbReference type="NCBI Taxonomy" id="63740"/>
    <lineage>
        <taxon>Archaea</taxon>
        <taxon>Methanobacteriati</taxon>
        <taxon>Methanobacteriota</taxon>
        <taxon>Stenosarchaea group</taxon>
        <taxon>Halobacteria</taxon>
        <taxon>Halobacteriales</taxon>
        <taxon>Haloferacaceae</taxon>
        <taxon>Halorubrum</taxon>
    </lineage>
</organism>
<dbReference type="EMBL" id="FZNQ01000015">
    <property type="protein sequence ID" value="SNR55973.1"/>
    <property type="molecule type" value="Genomic_DNA"/>
</dbReference>
<protein>
    <recommendedName>
        <fullName evidence="2">inorganic diphosphatase</fullName>
        <ecNumber evidence="2">3.6.1.1</ecNumber>
    </recommendedName>
    <alternativeName>
        <fullName evidence="6">Pyrophosphate phospho-hydrolase</fullName>
    </alternativeName>
</protein>
<dbReference type="Pfam" id="PF02833">
    <property type="entry name" value="DHHA2"/>
    <property type="match status" value="1"/>
</dbReference>
<reference evidence="9 10" key="1">
    <citation type="submission" date="2017-06" db="EMBL/GenBank/DDBJ databases">
        <authorList>
            <person name="Kim H.J."/>
            <person name="Triplett B.A."/>
        </authorList>
    </citation>
    <scope>NUCLEOTIDE SEQUENCE [LARGE SCALE GENOMIC DNA]</scope>
    <source>
        <strain evidence="9 10">DSM 8800</strain>
    </source>
</reference>
<keyword evidence="10" id="KW-1185">Reference proteome</keyword>
<dbReference type="InterPro" id="IPR004097">
    <property type="entry name" value="DHHA2"/>
</dbReference>
<dbReference type="PANTHER" id="PTHR12112:SF22">
    <property type="entry name" value="MANGANESE-DEPENDENT INORGANIC PYROPHOSPHATASE-RELATED"/>
    <property type="match status" value="1"/>
</dbReference>
<dbReference type="InterPro" id="IPR038222">
    <property type="entry name" value="DHHA2_dom_sf"/>
</dbReference>
<name>A0A238XBQ6_HALVU</name>
<sequence length="307" mass="33495">MTNPPYVIGHQQPDTDTICSAVAYARLKQAQGADAIAARAGDPNPETQFVLDRWNVEPPVYLDDASGERLILVDHNEHGQAVDGSREAEVIEVIDHHRIGDIRTGEPILFINRPVGSTATVITDLYDDADVEIPRDVAGLLLSGLLSDTLVLRSPTTTETDRVVAERLAELARVDYEEYGKALLERKGALGEREPSEIVLGDFKEFEFGSAHVGIGQVETVTPETVLDQQTEIIEAMEAIRTERGYTDLLLLVTDILEEGSTLLIRGEHSDSIAEALSTRVTDHVGPLPGVVSRKKQVVPNLSSAFD</sequence>
<dbReference type="SMART" id="SM01131">
    <property type="entry name" value="DHHA2"/>
    <property type="match status" value="1"/>
</dbReference>
<evidence type="ECO:0000256" key="7">
    <source>
        <dbReference type="ARBA" id="ARBA00047820"/>
    </source>
</evidence>
<dbReference type="Gene3D" id="3.10.310.20">
    <property type="entry name" value="DHHA2 domain"/>
    <property type="match status" value="1"/>
</dbReference>
<evidence type="ECO:0000256" key="1">
    <source>
        <dbReference type="ARBA" id="ARBA00001936"/>
    </source>
</evidence>
<evidence type="ECO:0000256" key="2">
    <source>
        <dbReference type="ARBA" id="ARBA00012146"/>
    </source>
</evidence>
<dbReference type="InterPro" id="IPR001667">
    <property type="entry name" value="DDH_dom"/>
</dbReference>
<evidence type="ECO:0000256" key="5">
    <source>
        <dbReference type="ARBA" id="ARBA00023211"/>
    </source>
</evidence>
<evidence type="ECO:0000313" key="10">
    <source>
        <dbReference type="Proteomes" id="UP000198397"/>
    </source>
</evidence>
<comment type="catalytic activity">
    <reaction evidence="7">
        <text>diphosphate + H2O = 2 phosphate + H(+)</text>
        <dbReference type="Rhea" id="RHEA:24576"/>
        <dbReference type="ChEBI" id="CHEBI:15377"/>
        <dbReference type="ChEBI" id="CHEBI:15378"/>
        <dbReference type="ChEBI" id="CHEBI:33019"/>
        <dbReference type="ChEBI" id="CHEBI:43474"/>
        <dbReference type="EC" id="3.6.1.1"/>
    </reaction>
</comment>
<dbReference type="Pfam" id="PF01368">
    <property type="entry name" value="DHH"/>
    <property type="match status" value="1"/>
</dbReference>
<dbReference type="PANTHER" id="PTHR12112">
    <property type="entry name" value="BNIP - RELATED"/>
    <property type="match status" value="1"/>
</dbReference>
<comment type="cofactor">
    <cofactor evidence="1">
        <name>Mn(2+)</name>
        <dbReference type="ChEBI" id="CHEBI:29035"/>
    </cofactor>
</comment>
<gene>
    <name evidence="9" type="ORF">SAMN06264855_11552</name>
</gene>
<dbReference type="FunFam" id="3.90.1640.10:FF:000001">
    <property type="entry name" value="Probable manganese-dependent inorganic pyrophosphatase"/>
    <property type="match status" value="1"/>
</dbReference>
<evidence type="ECO:0000259" key="8">
    <source>
        <dbReference type="SMART" id="SM01131"/>
    </source>
</evidence>
<evidence type="ECO:0000256" key="3">
    <source>
        <dbReference type="ARBA" id="ARBA00022723"/>
    </source>
</evidence>
<dbReference type="EC" id="3.6.1.1" evidence="2"/>
<evidence type="ECO:0000313" key="9">
    <source>
        <dbReference type="EMBL" id="SNR55973.1"/>
    </source>
</evidence>
<keyword evidence="5" id="KW-0464">Manganese</keyword>
<dbReference type="OrthoDB" id="114945at2157"/>
<accession>A0A238XBQ6</accession>
<evidence type="ECO:0000256" key="4">
    <source>
        <dbReference type="ARBA" id="ARBA00022801"/>
    </source>
</evidence>
<proteinExistence type="predicted"/>
<dbReference type="GO" id="GO:0005737">
    <property type="term" value="C:cytoplasm"/>
    <property type="evidence" value="ECO:0007669"/>
    <property type="project" value="InterPro"/>
</dbReference>